<feature type="non-terminal residue" evidence="1">
    <location>
        <position position="1"/>
    </location>
</feature>
<protein>
    <submittedName>
        <fullName evidence="1">Uncharacterized protein</fullName>
    </submittedName>
</protein>
<keyword evidence="2" id="KW-1185">Reference proteome</keyword>
<organism evidence="1 2">
    <name type="scientific">Pneumocystis oryctolagi</name>
    <dbReference type="NCBI Taxonomy" id="42067"/>
    <lineage>
        <taxon>Eukaryota</taxon>
        <taxon>Fungi</taxon>
        <taxon>Dikarya</taxon>
        <taxon>Ascomycota</taxon>
        <taxon>Taphrinomycotina</taxon>
        <taxon>Pneumocystomycetes</taxon>
        <taxon>Pneumocystaceae</taxon>
        <taxon>Pneumocystis</taxon>
    </lineage>
</organism>
<dbReference type="EMBL" id="JABTEG010000004">
    <property type="protein sequence ID" value="KAG4305241.1"/>
    <property type="molecule type" value="Genomic_DNA"/>
</dbReference>
<reference evidence="1 2" key="1">
    <citation type="journal article" date="2021" name="Commun. Biol.">
        <title>Genomic insights into the host specific adaptation of the Pneumocystis genus.</title>
        <authorList>
            <person name="Cisse O.H."/>
            <person name="Ma L."/>
            <person name="Dekker J.P."/>
            <person name="Khil P.P."/>
            <person name="Youn J.-H."/>
            <person name="Brenchley J.M."/>
            <person name="Blair R."/>
            <person name="Pahar B."/>
            <person name="Chabe M."/>
            <person name="Van Rompay K.K.A."/>
            <person name="Keesler R."/>
            <person name="Sukura A."/>
            <person name="Hirsch V."/>
            <person name="Kutty G."/>
            <person name="Liu Y."/>
            <person name="Peng L."/>
            <person name="Chen J."/>
            <person name="Song J."/>
            <person name="Weissenbacher-Lang C."/>
            <person name="Xu J."/>
            <person name="Upham N.S."/>
            <person name="Stajich J.E."/>
            <person name="Cuomo C.A."/>
            <person name="Cushion M.T."/>
            <person name="Kovacs J.A."/>
        </authorList>
    </citation>
    <scope>NUCLEOTIDE SEQUENCE [LARGE SCALE GENOMIC DNA]</scope>
    <source>
        <strain evidence="1 2">RABM</strain>
    </source>
</reference>
<accession>A0ACB7CC86</accession>
<name>A0ACB7CC86_9ASCO</name>
<comment type="caution">
    <text evidence="1">The sequence shown here is derived from an EMBL/GenBank/DDBJ whole genome shotgun (WGS) entry which is preliminary data.</text>
</comment>
<dbReference type="Proteomes" id="UP000768646">
    <property type="component" value="Unassembled WGS sequence"/>
</dbReference>
<evidence type="ECO:0000313" key="1">
    <source>
        <dbReference type="EMBL" id="KAG4305241.1"/>
    </source>
</evidence>
<proteinExistence type="predicted"/>
<gene>
    <name evidence="1" type="ORF">PORY_001411</name>
</gene>
<sequence>KILENEIPQIFHKLPKKSKINGVDKVIAIASAKGGVGKSTISTNLAVAMSLLGKKTGLLDADIFGPSIPKMFNLSQKPYLSEKKHFIPLENYGVKTMSMGFLIDKDSPIVWRGLMVMKALQQLIHDVDWGVLDLLIIDMPPGTGDTPLTVSQQIALDGVVIISTPQDVALIDAIRGINMFRKMNIKILGVVQNMSVFVCPNCNHSTHIFGTDGLKRVAKNMDIEVLADIPLHESIVHDCEKGCPTVIVNPNSFQSLPFKTLADIILKKI</sequence>
<evidence type="ECO:0000313" key="2">
    <source>
        <dbReference type="Proteomes" id="UP000768646"/>
    </source>
</evidence>